<dbReference type="SUPFAM" id="SSF54001">
    <property type="entry name" value="Cysteine proteinases"/>
    <property type="match status" value="1"/>
</dbReference>
<dbReference type="InterPro" id="IPR038765">
    <property type="entry name" value="Papain-like_cys_pep_sf"/>
</dbReference>
<keyword evidence="3" id="KW-1185">Reference proteome</keyword>
<dbReference type="SMART" id="SM00848">
    <property type="entry name" value="Inhibitor_I29"/>
    <property type="match status" value="1"/>
</dbReference>
<sequence length="276" mass="32031">MMNCHRLVRRFSTLIGKRNPSFSQFTVPGKLRERNRNPNPIPLPHRTIPTMSIITYAEKWAQRTNDEVIAMFESWLVRHRKSYNALGEKERRFEIFKENLSFVDKHNADMDRSYRVGLNQFADLTGEEYKSMYLKTKISPRRMNVSDRYEPRVGDQLPDFIDGREKGSSVFLGFFVHCGGGRYEHRKLDFIDNGGINTEENYPDDQCNQGKGLKVPSSNLIPYVGDSNSRVTSPIIGIYTTKSVYKWLYNNSNSRGFRILIVMLLLGFKRGSMIVH</sequence>
<organism evidence="2 3">
    <name type="scientific">Actinidia rufa</name>
    <dbReference type="NCBI Taxonomy" id="165716"/>
    <lineage>
        <taxon>Eukaryota</taxon>
        <taxon>Viridiplantae</taxon>
        <taxon>Streptophyta</taxon>
        <taxon>Embryophyta</taxon>
        <taxon>Tracheophyta</taxon>
        <taxon>Spermatophyta</taxon>
        <taxon>Magnoliopsida</taxon>
        <taxon>eudicotyledons</taxon>
        <taxon>Gunneridae</taxon>
        <taxon>Pentapetalae</taxon>
        <taxon>asterids</taxon>
        <taxon>Ericales</taxon>
        <taxon>Actinidiaceae</taxon>
        <taxon>Actinidia</taxon>
    </lineage>
</organism>
<reference evidence="2 3" key="1">
    <citation type="submission" date="2019-07" db="EMBL/GenBank/DDBJ databases">
        <title>De Novo Assembly of kiwifruit Actinidia rufa.</title>
        <authorList>
            <person name="Sugita-Konishi S."/>
            <person name="Sato K."/>
            <person name="Mori E."/>
            <person name="Abe Y."/>
            <person name="Kisaki G."/>
            <person name="Hamano K."/>
            <person name="Suezawa K."/>
            <person name="Otani M."/>
            <person name="Fukuda T."/>
            <person name="Manabe T."/>
            <person name="Gomi K."/>
            <person name="Tabuchi M."/>
            <person name="Akimitsu K."/>
            <person name="Kataoka I."/>
        </authorList>
    </citation>
    <scope>NUCLEOTIDE SEQUENCE [LARGE SCALE GENOMIC DNA]</scope>
    <source>
        <strain evidence="3">cv. Fuchu</strain>
    </source>
</reference>
<dbReference type="EMBL" id="BJWL01000021">
    <property type="protein sequence ID" value="GFZ10148.1"/>
    <property type="molecule type" value="Genomic_DNA"/>
</dbReference>
<dbReference type="Proteomes" id="UP000585474">
    <property type="component" value="Unassembled WGS sequence"/>
</dbReference>
<evidence type="ECO:0000259" key="1">
    <source>
        <dbReference type="SMART" id="SM00848"/>
    </source>
</evidence>
<dbReference type="OrthoDB" id="5855924at2759"/>
<evidence type="ECO:0000313" key="2">
    <source>
        <dbReference type="EMBL" id="GFZ10148.1"/>
    </source>
</evidence>
<keyword evidence="2" id="KW-0378">Hydrolase</keyword>
<accession>A0A7J0GHE5</accession>
<dbReference type="GO" id="GO:0008233">
    <property type="term" value="F:peptidase activity"/>
    <property type="evidence" value="ECO:0007669"/>
    <property type="project" value="UniProtKB-KW"/>
</dbReference>
<dbReference type="AlphaFoldDB" id="A0A7J0GHE5"/>
<proteinExistence type="predicted"/>
<dbReference type="Pfam" id="PF08246">
    <property type="entry name" value="Inhibitor_I29"/>
    <property type="match status" value="1"/>
</dbReference>
<comment type="caution">
    <text evidence="2">The sequence shown here is derived from an EMBL/GenBank/DDBJ whole genome shotgun (WGS) entry which is preliminary data.</text>
</comment>
<evidence type="ECO:0000313" key="3">
    <source>
        <dbReference type="Proteomes" id="UP000585474"/>
    </source>
</evidence>
<gene>
    <name evidence="2" type="ORF">Acr_21g0007470</name>
</gene>
<protein>
    <submittedName>
        <fullName evidence="2">Granulin repeat cysteine protease family protein</fullName>
    </submittedName>
</protein>
<feature type="domain" description="Cathepsin propeptide inhibitor" evidence="1">
    <location>
        <begin position="72"/>
        <end position="129"/>
    </location>
</feature>
<name>A0A7J0GHE5_9ERIC</name>
<keyword evidence="2" id="KW-0645">Protease</keyword>
<dbReference type="InterPro" id="IPR013201">
    <property type="entry name" value="Prot_inhib_I29"/>
</dbReference>
<dbReference type="Gene3D" id="1.10.287.2250">
    <property type="match status" value="1"/>
</dbReference>
<dbReference type="GO" id="GO:0006508">
    <property type="term" value="P:proteolysis"/>
    <property type="evidence" value="ECO:0007669"/>
    <property type="project" value="UniProtKB-KW"/>
</dbReference>